<organism evidence="8 9">
    <name type="scientific">Pseudonocardia cypriaca</name>
    <dbReference type="NCBI Taxonomy" id="882449"/>
    <lineage>
        <taxon>Bacteria</taxon>
        <taxon>Bacillati</taxon>
        <taxon>Actinomycetota</taxon>
        <taxon>Actinomycetes</taxon>
        <taxon>Pseudonocardiales</taxon>
        <taxon>Pseudonocardiaceae</taxon>
        <taxon>Pseudonocardia</taxon>
    </lineage>
</organism>
<feature type="transmembrane region" description="Helical" evidence="6">
    <location>
        <begin position="286"/>
        <end position="303"/>
    </location>
</feature>
<dbReference type="GO" id="GO:0022857">
    <property type="term" value="F:transmembrane transporter activity"/>
    <property type="evidence" value="ECO:0007669"/>
    <property type="project" value="InterPro"/>
</dbReference>
<feature type="transmembrane region" description="Helical" evidence="6">
    <location>
        <begin position="90"/>
        <end position="113"/>
    </location>
</feature>
<dbReference type="Proteomes" id="UP000319818">
    <property type="component" value="Unassembled WGS sequence"/>
</dbReference>
<feature type="transmembrane region" description="Helical" evidence="6">
    <location>
        <begin position="254"/>
        <end position="274"/>
    </location>
</feature>
<dbReference type="InterPro" id="IPR011701">
    <property type="entry name" value="MFS"/>
</dbReference>
<keyword evidence="9" id="KW-1185">Reference proteome</keyword>
<evidence type="ECO:0000313" key="9">
    <source>
        <dbReference type="Proteomes" id="UP000319818"/>
    </source>
</evidence>
<feature type="transmembrane region" description="Helical" evidence="6">
    <location>
        <begin position="179"/>
        <end position="199"/>
    </location>
</feature>
<feature type="transmembrane region" description="Helical" evidence="6">
    <location>
        <begin position="119"/>
        <end position="140"/>
    </location>
</feature>
<keyword evidence="2" id="KW-1003">Cell membrane</keyword>
<evidence type="ECO:0000256" key="5">
    <source>
        <dbReference type="ARBA" id="ARBA00023136"/>
    </source>
</evidence>
<evidence type="ECO:0000313" key="8">
    <source>
        <dbReference type="EMBL" id="TQM46032.1"/>
    </source>
</evidence>
<dbReference type="AlphaFoldDB" id="A0A543GIW8"/>
<evidence type="ECO:0000256" key="3">
    <source>
        <dbReference type="ARBA" id="ARBA00022692"/>
    </source>
</evidence>
<dbReference type="SUPFAM" id="SSF103473">
    <property type="entry name" value="MFS general substrate transporter"/>
    <property type="match status" value="1"/>
</dbReference>
<evidence type="ECO:0000256" key="1">
    <source>
        <dbReference type="ARBA" id="ARBA00004651"/>
    </source>
</evidence>
<feature type="transmembrane region" description="Helical" evidence="6">
    <location>
        <begin position="371"/>
        <end position="390"/>
    </location>
</feature>
<dbReference type="PROSITE" id="PS50850">
    <property type="entry name" value="MFS"/>
    <property type="match status" value="1"/>
</dbReference>
<dbReference type="Pfam" id="PF07690">
    <property type="entry name" value="MFS_1"/>
    <property type="match status" value="1"/>
</dbReference>
<dbReference type="InterPro" id="IPR020846">
    <property type="entry name" value="MFS_dom"/>
</dbReference>
<evidence type="ECO:0000259" key="7">
    <source>
        <dbReference type="PROSITE" id="PS50850"/>
    </source>
</evidence>
<name>A0A543GIW8_9PSEU</name>
<feature type="transmembrane region" description="Helical" evidence="6">
    <location>
        <begin position="63"/>
        <end position="83"/>
    </location>
</feature>
<feature type="transmembrane region" description="Helical" evidence="6">
    <location>
        <begin position="152"/>
        <end position="173"/>
    </location>
</feature>
<feature type="transmembrane region" description="Helical" evidence="6">
    <location>
        <begin position="345"/>
        <end position="365"/>
    </location>
</feature>
<dbReference type="EMBL" id="VFPH01000001">
    <property type="protein sequence ID" value="TQM46032.1"/>
    <property type="molecule type" value="Genomic_DNA"/>
</dbReference>
<keyword evidence="4 6" id="KW-1133">Transmembrane helix</keyword>
<evidence type="ECO:0000256" key="4">
    <source>
        <dbReference type="ARBA" id="ARBA00022989"/>
    </source>
</evidence>
<dbReference type="PANTHER" id="PTHR43124">
    <property type="entry name" value="PURINE EFFLUX PUMP PBUE"/>
    <property type="match status" value="1"/>
</dbReference>
<dbReference type="InterPro" id="IPR050189">
    <property type="entry name" value="MFS_Efflux_Transporters"/>
</dbReference>
<feature type="transmembrane region" description="Helical" evidence="6">
    <location>
        <begin position="220"/>
        <end position="242"/>
    </location>
</feature>
<dbReference type="CDD" id="cd17324">
    <property type="entry name" value="MFS_NepI_like"/>
    <property type="match status" value="1"/>
</dbReference>
<accession>A0A543GIW8</accession>
<protein>
    <submittedName>
        <fullName evidence="8">Putative MFS family arabinose efflux permease</fullName>
    </submittedName>
</protein>
<gene>
    <name evidence="8" type="ORF">FB388_3437</name>
</gene>
<evidence type="ECO:0000256" key="2">
    <source>
        <dbReference type="ARBA" id="ARBA00022475"/>
    </source>
</evidence>
<comment type="caution">
    <text evidence="8">The sequence shown here is derived from an EMBL/GenBank/DDBJ whole genome shotgun (WGS) entry which is preliminary data.</text>
</comment>
<dbReference type="GO" id="GO:0005886">
    <property type="term" value="C:plasma membrane"/>
    <property type="evidence" value="ECO:0007669"/>
    <property type="project" value="UniProtKB-SubCell"/>
</dbReference>
<keyword evidence="3 6" id="KW-0812">Transmembrane</keyword>
<keyword evidence="5 6" id="KW-0472">Membrane</keyword>
<dbReference type="InterPro" id="IPR036259">
    <property type="entry name" value="MFS_trans_sf"/>
</dbReference>
<feature type="domain" description="Major facilitator superfamily (MFS) profile" evidence="7">
    <location>
        <begin position="24"/>
        <end position="395"/>
    </location>
</feature>
<feature type="transmembrane region" description="Helical" evidence="6">
    <location>
        <begin position="309"/>
        <end position="333"/>
    </location>
</feature>
<sequence length="396" mass="38851">MFRGAAGAVLGIMTHLTRTTGWPAVLVVATGIFTVVTSEMLPVGLLTPMGAALQVSEGTAGQTLTTTGIVAAVAAPLVVPALGRIDRRTALVALTALLAAANLLAAWAPAFAVMVVARVLVGVAMGGIWALSAGLAVRLVAPGAVGRATATIFSGIAVASVLGVPAGTFLGAIAGWRAAFVVVGALSAAVALAMVVLLPRLPAERAPGLSGVTALLRNPPVATGLVVVALLVVGHFGAYTYVRPVLEGLAIDAPLIGTLLLVYGVAGVLGNFVAGTAAVRSVPRTMQVLAGLVVAAVLLLALAPSASLAAVALVVWGLGYGGVSVTAQTWMMAAAPEARETVSSLFAAVFNGAIALGAVGGGLVVDGFGPSAVLVWGAVLAAAALVAVATGRAPRS</sequence>
<reference evidence="8 9" key="1">
    <citation type="submission" date="2019-06" db="EMBL/GenBank/DDBJ databases">
        <title>Sequencing the genomes of 1000 actinobacteria strains.</title>
        <authorList>
            <person name="Klenk H.-P."/>
        </authorList>
    </citation>
    <scope>NUCLEOTIDE SEQUENCE [LARGE SCALE GENOMIC DNA]</scope>
    <source>
        <strain evidence="8 9">DSM 45511</strain>
    </source>
</reference>
<feature type="transmembrane region" description="Helical" evidence="6">
    <location>
        <begin position="21"/>
        <end position="43"/>
    </location>
</feature>
<comment type="subcellular location">
    <subcellularLocation>
        <location evidence="1">Cell membrane</location>
        <topology evidence="1">Multi-pass membrane protein</topology>
    </subcellularLocation>
</comment>
<proteinExistence type="predicted"/>
<dbReference type="Gene3D" id="1.20.1250.20">
    <property type="entry name" value="MFS general substrate transporter like domains"/>
    <property type="match status" value="1"/>
</dbReference>
<dbReference type="PANTHER" id="PTHR43124:SF3">
    <property type="entry name" value="CHLORAMPHENICOL EFFLUX PUMP RV0191"/>
    <property type="match status" value="1"/>
</dbReference>
<evidence type="ECO:0000256" key="6">
    <source>
        <dbReference type="SAM" id="Phobius"/>
    </source>
</evidence>